<dbReference type="RefSeq" id="WP_345390278.1">
    <property type="nucleotide sequence ID" value="NZ_BAABLA010000004.1"/>
</dbReference>
<accession>A0ABW2BV88</accession>
<keyword evidence="3 6" id="KW-0808">Transferase</keyword>
<proteinExistence type="inferred from homology"/>
<gene>
    <name evidence="7" type="ORF">ACFQGD_07385</name>
</gene>
<keyword evidence="8" id="KW-1185">Reference proteome</keyword>
<evidence type="ECO:0000256" key="6">
    <source>
        <dbReference type="PROSITE-ProRule" id="PRU01016"/>
    </source>
</evidence>
<keyword evidence="2 6" id="KW-0489">Methyltransferase</keyword>
<dbReference type="InterPro" id="IPR029063">
    <property type="entry name" value="SAM-dependent_MTases_sf"/>
</dbReference>
<organism evidence="7 8">
    <name type="scientific">Haloechinothrix salitolerans</name>
    <dbReference type="NCBI Taxonomy" id="926830"/>
    <lineage>
        <taxon>Bacteria</taxon>
        <taxon>Bacillati</taxon>
        <taxon>Actinomycetota</taxon>
        <taxon>Actinomycetes</taxon>
        <taxon>Pseudonocardiales</taxon>
        <taxon>Pseudonocardiaceae</taxon>
        <taxon>Haloechinothrix</taxon>
    </lineage>
</organism>
<dbReference type="PROSITE" id="PS51679">
    <property type="entry name" value="SAM_MT_C5"/>
    <property type="match status" value="1"/>
</dbReference>
<dbReference type="GO" id="GO:0003886">
    <property type="term" value="F:DNA (cytosine-5-)-methyltransferase activity"/>
    <property type="evidence" value="ECO:0007669"/>
    <property type="project" value="UniProtKB-EC"/>
</dbReference>
<feature type="active site" evidence="6">
    <location>
        <position position="90"/>
    </location>
</feature>
<dbReference type="InterPro" id="IPR018117">
    <property type="entry name" value="C5_DNA_meth_AS"/>
</dbReference>
<protein>
    <recommendedName>
        <fullName evidence="1">DNA (cytosine-5-)-methyltransferase</fullName>
        <ecNumber evidence="1">2.1.1.37</ecNumber>
    </recommendedName>
</protein>
<dbReference type="Pfam" id="PF00145">
    <property type="entry name" value="DNA_methylase"/>
    <property type="match status" value="1"/>
</dbReference>
<evidence type="ECO:0000256" key="5">
    <source>
        <dbReference type="ARBA" id="ARBA00022747"/>
    </source>
</evidence>
<evidence type="ECO:0000256" key="3">
    <source>
        <dbReference type="ARBA" id="ARBA00022679"/>
    </source>
</evidence>
<dbReference type="InterPro" id="IPR001525">
    <property type="entry name" value="C5_MeTfrase"/>
</dbReference>
<dbReference type="PRINTS" id="PR00105">
    <property type="entry name" value="C5METTRFRASE"/>
</dbReference>
<evidence type="ECO:0000256" key="2">
    <source>
        <dbReference type="ARBA" id="ARBA00022603"/>
    </source>
</evidence>
<comment type="caution">
    <text evidence="7">The sequence shown here is derived from an EMBL/GenBank/DDBJ whole genome shotgun (WGS) entry which is preliminary data.</text>
</comment>
<evidence type="ECO:0000313" key="7">
    <source>
        <dbReference type="EMBL" id="MFC6866966.1"/>
    </source>
</evidence>
<dbReference type="EMBL" id="JBHSXX010000001">
    <property type="protein sequence ID" value="MFC6866966.1"/>
    <property type="molecule type" value="Genomic_DNA"/>
</dbReference>
<dbReference type="Proteomes" id="UP001596337">
    <property type="component" value="Unassembled WGS sequence"/>
</dbReference>
<dbReference type="EC" id="2.1.1.37" evidence="1"/>
<reference evidence="8" key="1">
    <citation type="journal article" date="2019" name="Int. J. Syst. Evol. Microbiol.">
        <title>The Global Catalogue of Microorganisms (GCM) 10K type strain sequencing project: providing services to taxonomists for standard genome sequencing and annotation.</title>
        <authorList>
            <consortium name="The Broad Institute Genomics Platform"/>
            <consortium name="The Broad Institute Genome Sequencing Center for Infectious Disease"/>
            <person name="Wu L."/>
            <person name="Ma J."/>
        </authorList>
    </citation>
    <scope>NUCLEOTIDE SEQUENCE [LARGE SCALE GENOMIC DNA]</scope>
    <source>
        <strain evidence="8">KCTC 32255</strain>
    </source>
</reference>
<dbReference type="SUPFAM" id="SSF53335">
    <property type="entry name" value="S-adenosyl-L-methionine-dependent methyltransferases"/>
    <property type="match status" value="1"/>
</dbReference>
<evidence type="ECO:0000256" key="1">
    <source>
        <dbReference type="ARBA" id="ARBA00011975"/>
    </source>
</evidence>
<sequence length="194" mass="20245">MIAQDLHAPFNPPSDSDITIGSLCTGYGGLDLGVLTALGGGQLAWCADPAPDVAAILTTWLPGVPNLGDLRSLDWDSVEPVDVVTAGFPCQDISTAGRGAGIEKGSRSGLWTDIMAGIRTLRPPLVVVENVAALRWKGGDLGRVLGDLAEAGYDAAWQSIRAADIGAPHRRERVFILAWPHTPSDADATDPAGK</sequence>
<keyword evidence="5" id="KW-0680">Restriction system</keyword>
<dbReference type="GO" id="GO:0032259">
    <property type="term" value="P:methylation"/>
    <property type="evidence" value="ECO:0007669"/>
    <property type="project" value="UniProtKB-KW"/>
</dbReference>
<evidence type="ECO:0000256" key="4">
    <source>
        <dbReference type="ARBA" id="ARBA00022691"/>
    </source>
</evidence>
<name>A0ABW2BV88_9PSEU</name>
<dbReference type="Gene3D" id="3.40.50.150">
    <property type="entry name" value="Vaccinia Virus protein VP39"/>
    <property type="match status" value="1"/>
</dbReference>
<dbReference type="PROSITE" id="PS00094">
    <property type="entry name" value="C5_MTASE_1"/>
    <property type="match status" value="1"/>
</dbReference>
<dbReference type="PANTHER" id="PTHR10629">
    <property type="entry name" value="CYTOSINE-SPECIFIC METHYLTRANSFERASE"/>
    <property type="match status" value="1"/>
</dbReference>
<comment type="similarity">
    <text evidence="6">Belongs to the class I-like SAM-binding methyltransferase superfamily. C5-methyltransferase family.</text>
</comment>
<dbReference type="PANTHER" id="PTHR10629:SF52">
    <property type="entry name" value="DNA (CYTOSINE-5)-METHYLTRANSFERASE 1"/>
    <property type="match status" value="1"/>
</dbReference>
<dbReference type="InterPro" id="IPR050390">
    <property type="entry name" value="C5-Methyltransferase"/>
</dbReference>
<keyword evidence="4 6" id="KW-0949">S-adenosyl-L-methionine</keyword>
<evidence type="ECO:0000313" key="8">
    <source>
        <dbReference type="Proteomes" id="UP001596337"/>
    </source>
</evidence>